<comment type="caution">
    <text evidence="12">The sequence shown here is derived from an EMBL/GenBank/DDBJ whole genome shotgun (WGS) entry which is preliminary data.</text>
</comment>
<dbReference type="AlphaFoldDB" id="A0A0P7VIE7"/>
<proteinExistence type="inferred from homology"/>
<evidence type="ECO:0000256" key="4">
    <source>
        <dbReference type="ARBA" id="ARBA00022606"/>
    </source>
</evidence>
<dbReference type="GO" id="GO:0005576">
    <property type="term" value="C:extracellular region"/>
    <property type="evidence" value="ECO:0007669"/>
    <property type="project" value="UniProtKB-SubCell"/>
</dbReference>
<dbReference type="STRING" id="113540.ENSSFOP00015053674"/>
<organism evidence="12 13">
    <name type="scientific">Scleropages formosus</name>
    <name type="common">Asian bonytongue</name>
    <name type="synonym">Osteoglossum formosum</name>
    <dbReference type="NCBI Taxonomy" id="113540"/>
    <lineage>
        <taxon>Eukaryota</taxon>
        <taxon>Metazoa</taxon>
        <taxon>Chordata</taxon>
        <taxon>Craniata</taxon>
        <taxon>Vertebrata</taxon>
        <taxon>Euteleostomi</taxon>
        <taxon>Actinopterygii</taxon>
        <taxon>Neopterygii</taxon>
        <taxon>Teleostei</taxon>
        <taxon>Osteoglossocephala</taxon>
        <taxon>Osteoglossomorpha</taxon>
        <taxon>Osteoglossiformes</taxon>
        <taxon>Osteoglossidae</taxon>
        <taxon>Scleropages</taxon>
    </lineage>
</organism>
<keyword evidence="3" id="KW-0964">Secreted</keyword>
<protein>
    <submittedName>
        <fullName evidence="12">R-spondin-3-like</fullName>
    </submittedName>
</protein>
<dbReference type="GO" id="GO:0016055">
    <property type="term" value="P:Wnt signaling pathway"/>
    <property type="evidence" value="ECO:0007669"/>
    <property type="project" value="UniProtKB-KW"/>
</dbReference>
<dbReference type="CDD" id="cd00064">
    <property type="entry name" value="FU"/>
    <property type="match status" value="2"/>
</dbReference>
<evidence type="ECO:0000313" key="13">
    <source>
        <dbReference type="Proteomes" id="UP000034805"/>
    </source>
</evidence>
<dbReference type="EMBL" id="JARO02002173">
    <property type="protein sequence ID" value="KPP73364.1"/>
    <property type="molecule type" value="Genomic_DNA"/>
</dbReference>
<evidence type="ECO:0000256" key="6">
    <source>
        <dbReference type="ARBA" id="ARBA00022687"/>
    </source>
</evidence>
<sequence>SIPGTPRTSCYGGCLTCSDSNGCLSCKPRYFFLLDRLGMRQVGMCLLSCPSGYYHIRSRDINKCSSKYHCTQLPSKARSMTGPALHREFVLFWGVYCLHHQPSLVSRCVPECQLDCDCDFTGNFCTRCRAGHYLYRGKCQESCPEGLKPNDRLRECVFDCAADCDTCLDEDTCTRCRQGLYLLQGKCHSACPEEFFANEQLMECKPQVHCEVGEWGSWSPCFRGGSTCGFKLGEQIRTRDVLLVTPSNSHPCPAVSEKRDCISKKKKCPGQSGGKQRDRKNKTDRKIRSSRQEGSERENGKQMRDWADAVNRNITKSW</sequence>
<feature type="domain" description="R-spondin Fu-CRD" evidence="11">
    <location>
        <begin position="105"/>
        <end position="156"/>
    </location>
</feature>
<dbReference type="InterPro" id="IPR000884">
    <property type="entry name" value="TSP1_rpt"/>
</dbReference>
<evidence type="ECO:0000256" key="1">
    <source>
        <dbReference type="ARBA" id="ARBA00004613"/>
    </source>
</evidence>
<dbReference type="Gene3D" id="2.10.220.10">
    <property type="entry name" value="Hormone Receptor, Insulin-like Growth Factor Receptor 1, Chain A, domain 2"/>
    <property type="match status" value="3"/>
</dbReference>
<evidence type="ECO:0000256" key="3">
    <source>
        <dbReference type="ARBA" id="ARBA00022525"/>
    </source>
</evidence>
<dbReference type="SUPFAM" id="SSF57184">
    <property type="entry name" value="Growth factor receptor domain"/>
    <property type="match status" value="1"/>
</dbReference>
<dbReference type="SUPFAM" id="SSF82895">
    <property type="entry name" value="TSP-1 type 1 repeat"/>
    <property type="match status" value="1"/>
</dbReference>
<feature type="compositionally biased region" description="Basic and acidic residues" evidence="10">
    <location>
        <begin position="284"/>
        <end position="307"/>
    </location>
</feature>
<dbReference type="SMART" id="SM00261">
    <property type="entry name" value="FU"/>
    <property type="match status" value="3"/>
</dbReference>
<evidence type="ECO:0000256" key="5">
    <source>
        <dbReference type="ARBA" id="ARBA00022674"/>
    </source>
</evidence>
<evidence type="ECO:0000313" key="12">
    <source>
        <dbReference type="EMBL" id="KPP73364.1"/>
    </source>
</evidence>
<reference evidence="12 13" key="1">
    <citation type="submission" date="2015-08" db="EMBL/GenBank/DDBJ databases">
        <title>The genome of the Asian arowana (Scleropages formosus).</title>
        <authorList>
            <person name="Tan M.H."/>
            <person name="Gan H.M."/>
            <person name="Croft L.J."/>
            <person name="Austin C.M."/>
        </authorList>
    </citation>
    <scope>NUCLEOTIDE SEQUENCE [LARGE SCALE GENOMIC DNA]</scope>
    <source>
        <strain evidence="12">Aro1</strain>
    </source>
</reference>
<dbReference type="PANTHER" id="PTHR46987">
    <property type="entry name" value="NEUROHYPOPHYSIAL HORMONES, N-TERMINAL DOMAIN CONTAINING PROTEIN"/>
    <property type="match status" value="1"/>
</dbReference>
<keyword evidence="9" id="KW-0325">Glycoprotein</keyword>
<dbReference type="Proteomes" id="UP000034805">
    <property type="component" value="Unassembled WGS sequence"/>
</dbReference>
<dbReference type="InterPro" id="IPR043601">
    <property type="entry name" value="Rspo_Fu-CRD_dom"/>
</dbReference>
<feature type="domain" description="R-spondin Fu-CRD" evidence="11">
    <location>
        <begin position="13"/>
        <end position="67"/>
    </location>
</feature>
<dbReference type="GO" id="GO:0008201">
    <property type="term" value="F:heparin binding"/>
    <property type="evidence" value="ECO:0007669"/>
    <property type="project" value="UniProtKB-KW"/>
</dbReference>
<feature type="region of interest" description="Disordered" evidence="10">
    <location>
        <begin position="264"/>
        <end position="318"/>
    </location>
</feature>
<dbReference type="InterPro" id="IPR006212">
    <property type="entry name" value="Furin_repeat"/>
</dbReference>
<feature type="domain" description="R-spondin Fu-CRD" evidence="11">
    <location>
        <begin position="160"/>
        <end position="204"/>
    </location>
</feature>
<dbReference type="InterPro" id="IPR051514">
    <property type="entry name" value="R-spondin"/>
</dbReference>
<dbReference type="PANTHER" id="PTHR46987:SF1">
    <property type="entry name" value="R-SPONDIN-3"/>
    <property type="match status" value="1"/>
</dbReference>
<keyword evidence="7" id="KW-0732">Signal</keyword>
<evidence type="ECO:0000256" key="8">
    <source>
        <dbReference type="ARBA" id="ARBA00023157"/>
    </source>
</evidence>
<accession>A0A0P7VIE7</accession>
<keyword evidence="8" id="KW-1015">Disulfide bond</keyword>
<dbReference type="Gene3D" id="2.20.100.10">
    <property type="entry name" value="Thrombospondin type-1 (TSP1) repeat"/>
    <property type="match status" value="1"/>
</dbReference>
<keyword evidence="5" id="KW-0358">Heparin-binding</keyword>
<dbReference type="InterPro" id="IPR036383">
    <property type="entry name" value="TSP1_rpt_sf"/>
</dbReference>
<evidence type="ECO:0000256" key="9">
    <source>
        <dbReference type="ARBA" id="ARBA00023180"/>
    </source>
</evidence>
<evidence type="ECO:0000259" key="11">
    <source>
        <dbReference type="Pfam" id="PF15913"/>
    </source>
</evidence>
<comment type="subcellular location">
    <subcellularLocation>
        <location evidence="1">Secreted</location>
    </subcellularLocation>
</comment>
<dbReference type="InterPro" id="IPR009030">
    <property type="entry name" value="Growth_fac_rcpt_cys_sf"/>
</dbReference>
<dbReference type="Pfam" id="PF15913">
    <property type="entry name" value="Furin-like_2"/>
    <property type="match status" value="3"/>
</dbReference>
<keyword evidence="4" id="KW-0716">Sensory transduction</keyword>
<evidence type="ECO:0000256" key="7">
    <source>
        <dbReference type="ARBA" id="ARBA00022729"/>
    </source>
</evidence>
<gene>
    <name evidence="12" type="ORF">Z043_107560</name>
</gene>
<keyword evidence="6" id="KW-0879">Wnt signaling pathway</keyword>
<comment type="similarity">
    <text evidence="2">Belongs to the R-spondin family.</text>
</comment>
<feature type="non-terminal residue" evidence="12">
    <location>
        <position position="1"/>
    </location>
</feature>
<dbReference type="PROSITE" id="PS50092">
    <property type="entry name" value="TSP1"/>
    <property type="match status" value="1"/>
</dbReference>
<evidence type="ECO:0000256" key="10">
    <source>
        <dbReference type="SAM" id="MobiDB-lite"/>
    </source>
</evidence>
<name>A0A0P7VIE7_SCLFO</name>
<evidence type="ECO:0000256" key="2">
    <source>
        <dbReference type="ARBA" id="ARBA00007308"/>
    </source>
</evidence>